<feature type="compositionally biased region" description="Basic residues" evidence="1">
    <location>
        <begin position="16"/>
        <end position="29"/>
    </location>
</feature>
<evidence type="ECO:0000313" key="3">
    <source>
        <dbReference type="Proteomes" id="UP000265520"/>
    </source>
</evidence>
<protein>
    <submittedName>
        <fullName evidence="2">Uncharacterized protein</fullName>
    </submittedName>
</protein>
<organism evidence="2 3">
    <name type="scientific">Trifolium medium</name>
    <dbReference type="NCBI Taxonomy" id="97028"/>
    <lineage>
        <taxon>Eukaryota</taxon>
        <taxon>Viridiplantae</taxon>
        <taxon>Streptophyta</taxon>
        <taxon>Embryophyta</taxon>
        <taxon>Tracheophyta</taxon>
        <taxon>Spermatophyta</taxon>
        <taxon>Magnoliopsida</taxon>
        <taxon>eudicotyledons</taxon>
        <taxon>Gunneridae</taxon>
        <taxon>Pentapetalae</taxon>
        <taxon>rosids</taxon>
        <taxon>fabids</taxon>
        <taxon>Fabales</taxon>
        <taxon>Fabaceae</taxon>
        <taxon>Papilionoideae</taxon>
        <taxon>50 kb inversion clade</taxon>
        <taxon>NPAAA clade</taxon>
        <taxon>Hologalegina</taxon>
        <taxon>IRL clade</taxon>
        <taxon>Trifolieae</taxon>
        <taxon>Trifolium</taxon>
    </lineage>
</organism>
<proteinExistence type="predicted"/>
<dbReference type="Proteomes" id="UP000265520">
    <property type="component" value="Unassembled WGS sequence"/>
</dbReference>
<name>A0A392RLG8_9FABA</name>
<feature type="region of interest" description="Disordered" evidence="1">
    <location>
        <begin position="16"/>
        <end position="38"/>
    </location>
</feature>
<reference evidence="2 3" key="1">
    <citation type="journal article" date="2018" name="Front. Plant Sci.">
        <title>Red Clover (Trifolium pratense) and Zigzag Clover (T. medium) - A Picture of Genomic Similarities and Differences.</title>
        <authorList>
            <person name="Dluhosova J."/>
            <person name="Istvanek J."/>
            <person name="Nedelnik J."/>
            <person name="Repkova J."/>
        </authorList>
    </citation>
    <scope>NUCLEOTIDE SEQUENCE [LARGE SCALE GENOMIC DNA]</scope>
    <source>
        <strain evidence="3">cv. 10/8</strain>
        <tissue evidence="2">Leaf</tissue>
    </source>
</reference>
<sequence length="57" mass="6346">MVYTFVSVLRARFSPRSRYPRKSGGRARRSVPSPRLEPPIASWALSQGTATLEPVVC</sequence>
<accession>A0A392RLG8</accession>
<comment type="caution">
    <text evidence="2">The sequence shown here is derived from an EMBL/GenBank/DDBJ whole genome shotgun (WGS) entry which is preliminary data.</text>
</comment>
<dbReference type="EMBL" id="LXQA010233259">
    <property type="protein sequence ID" value="MCI36385.1"/>
    <property type="molecule type" value="Genomic_DNA"/>
</dbReference>
<evidence type="ECO:0000313" key="2">
    <source>
        <dbReference type="EMBL" id="MCI36385.1"/>
    </source>
</evidence>
<dbReference type="AlphaFoldDB" id="A0A392RLG8"/>
<keyword evidence="3" id="KW-1185">Reference proteome</keyword>
<evidence type="ECO:0000256" key="1">
    <source>
        <dbReference type="SAM" id="MobiDB-lite"/>
    </source>
</evidence>